<evidence type="ECO:0000256" key="2">
    <source>
        <dbReference type="SAM" id="MobiDB-lite"/>
    </source>
</evidence>
<proteinExistence type="predicted"/>
<organism evidence="3 4">
    <name type="scientific">Anas zonorhyncha</name>
    <name type="common">Eastern spot-billed duck</name>
    <dbReference type="NCBI Taxonomy" id="75864"/>
    <lineage>
        <taxon>Eukaryota</taxon>
        <taxon>Metazoa</taxon>
        <taxon>Chordata</taxon>
        <taxon>Craniata</taxon>
        <taxon>Vertebrata</taxon>
        <taxon>Euteleostomi</taxon>
        <taxon>Archelosauria</taxon>
        <taxon>Archosauria</taxon>
        <taxon>Dinosauria</taxon>
        <taxon>Saurischia</taxon>
        <taxon>Theropoda</taxon>
        <taxon>Coelurosauria</taxon>
        <taxon>Aves</taxon>
        <taxon>Neognathae</taxon>
        <taxon>Galloanserae</taxon>
        <taxon>Anseriformes</taxon>
        <taxon>Anatidae</taxon>
        <taxon>Anatinae</taxon>
        <taxon>Anas</taxon>
    </lineage>
</organism>
<dbReference type="Gene3D" id="3.40.50.12690">
    <property type="match status" value="1"/>
</dbReference>
<dbReference type="Ensembl" id="ENSAZOT00000013058.1">
    <property type="protein sequence ID" value="ENSAZOP00000012215.1"/>
    <property type="gene ID" value="ENSAZOG00000007846.1"/>
</dbReference>
<dbReference type="AlphaFoldDB" id="A0A8B9UQX6"/>
<feature type="coiled-coil region" evidence="1">
    <location>
        <begin position="56"/>
        <end position="96"/>
    </location>
</feature>
<evidence type="ECO:0008006" key="5">
    <source>
        <dbReference type="Google" id="ProtNLM"/>
    </source>
</evidence>
<evidence type="ECO:0000313" key="4">
    <source>
        <dbReference type="Proteomes" id="UP000694549"/>
    </source>
</evidence>
<feature type="compositionally biased region" description="Basic residues" evidence="2">
    <location>
        <begin position="173"/>
        <end position="182"/>
    </location>
</feature>
<keyword evidence="1" id="KW-0175">Coiled coil</keyword>
<accession>A0A8B9UQX6</accession>
<evidence type="ECO:0000256" key="1">
    <source>
        <dbReference type="SAM" id="Coils"/>
    </source>
</evidence>
<reference evidence="3" key="2">
    <citation type="submission" date="2025-09" db="UniProtKB">
        <authorList>
            <consortium name="Ensembl"/>
        </authorList>
    </citation>
    <scope>IDENTIFICATION</scope>
</reference>
<dbReference type="Gene3D" id="3.40.50.12700">
    <property type="match status" value="1"/>
</dbReference>
<dbReference type="SUPFAM" id="SSF52266">
    <property type="entry name" value="SGNH hydrolase"/>
    <property type="match status" value="1"/>
</dbReference>
<feature type="region of interest" description="Disordered" evidence="2">
    <location>
        <begin position="164"/>
        <end position="191"/>
    </location>
</feature>
<dbReference type="Proteomes" id="UP000694549">
    <property type="component" value="Unplaced"/>
</dbReference>
<keyword evidence="4" id="KW-1185">Reference proteome</keyword>
<sequence>MVSTRHGALCRRSVHTQTDCPLKNAAVQVTGCRECQSLFLPSAGGRDAACVRCEQVDDLIRMVAELKEEVERLRAIRECEREIDLWSNSLQGLKERYKGETPQMGVEPLPCRRRAEGGDLGVEEEWRQVPARHGRRCPPLPAPPSQVPLRNRFEALEIERPATEEEIESVPRRMPRARRSTPRIRTASTKKERRVIVVGDSILRGTEGPICRPDPTRREVCCLPGARVRDVAKKVKRLVRPTDYYPLLVFQAGSDEVAKRSPKAIKRDFRDLGRQLRGSGAQVVFASVLPIGGMEAERCAVRINSWLRDWCDRQNFGFFDHGKVYATPGLMAPDGMGLSRRGVRILGQELAGLIDRALN</sequence>
<name>A0A8B9UQX6_9AVES</name>
<reference evidence="3" key="1">
    <citation type="submission" date="2025-08" db="UniProtKB">
        <authorList>
            <consortium name="Ensembl"/>
        </authorList>
    </citation>
    <scope>IDENTIFICATION</scope>
</reference>
<protein>
    <recommendedName>
        <fullName evidence="5">SGNH hydrolase-type esterase domain-containing protein</fullName>
    </recommendedName>
</protein>
<evidence type="ECO:0000313" key="3">
    <source>
        <dbReference type="Ensembl" id="ENSAZOP00000012215.1"/>
    </source>
</evidence>